<evidence type="ECO:0000256" key="3">
    <source>
        <dbReference type="ARBA" id="ARBA00022630"/>
    </source>
</evidence>
<keyword evidence="3" id="KW-0285">Flavoprotein</keyword>
<dbReference type="PANTHER" id="PTHR42784:SF1">
    <property type="entry name" value="PYRANOSE 2-OXIDASE"/>
    <property type="match status" value="1"/>
</dbReference>
<dbReference type="RefSeq" id="WP_317224982.1">
    <property type="nucleotide sequence ID" value="NZ_JAWJEJ010000001.1"/>
</dbReference>
<comment type="cofactor">
    <cofactor evidence="1">
        <name>FAD</name>
        <dbReference type="ChEBI" id="CHEBI:57692"/>
    </cofactor>
</comment>
<keyword evidence="5" id="KW-0560">Oxidoreductase</keyword>
<organism evidence="9 10">
    <name type="scientific">Sphingomonas agrestis</name>
    <dbReference type="NCBI Taxonomy" id="3080540"/>
    <lineage>
        <taxon>Bacteria</taxon>
        <taxon>Pseudomonadati</taxon>
        <taxon>Pseudomonadota</taxon>
        <taxon>Alphaproteobacteria</taxon>
        <taxon>Sphingomonadales</taxon>
        <taxon>Sphingomonadaceae</taxon>
        <taxon>Sphingomonas</taxon>
    </lineage>
</organism>
<keyword evidence="4" id="KW-0274">FAD</keyword>
<dbReference type="Pfam" id="PF00732">
    <property type="entry name" value="GMC_oxred_N"/>
    <property type="match status" value="1"/>
</dbReference>
<evidence type="ECO:0000256" key="2">
    <source>
        <dbReference type="ARBA" id="ARBA00010790"/>
    </source>
</evidence>
<evidence type="ECO:0000313" key="10">
    <source>
        <dbReference type="Proteomes" id="UP001273531"/>
    </source>
</evidence>
<evidence type="ECO:0000259" key="6">
    <source>
        <dbReference type="Pfam" id="PF00732"/>
    </source>
</evidence>
<comment type="caution">
    <text evidence="9">The sequence shown here is derived from an EMBL/GenBank/DDBJ whole genome shotgun (WGS) entry which is preliminary data.</text>
</comment>
<dbReference type="InterPro" id="IPR003953">
    <property type="entry name" value="FAD-dep_OxRdtase_2_FAD-bd"/>
</dbReference>
<evidence type="ECO:0000259" key="7">
    <source>
        <dbReference type="Pfam" id="PF00890"/>
    </source>
</evidence>
<dbReference type="EMBL" id="JAWJEJ010000001">
    <property type="protein sequence ID" value="MDV3455774.1"/>
    <property type="molecule type" value="Genomic_DNA"/>
</dbReference>
<feature type="domain" description="Glucose-methanol-choline oxidoreductase C-terminal" evidence="8">
    <location>
        <begin position="436"/>
        <end position="551"/>
    </location>
</feature>
<evidence type="ECO:0000256" key="1">
    <source>
        <dbReference type="ARBA" id="ARBA00001974"/>
    </source>
</evidence>
<protein>
    <submittedName>
        <fullName evidence="9">GMC family oxidoreductase</fullName>
    </submittedName>
</protein>
<reference evidence="9 10" key="1">
    <citation type="submission" date="2023-10" db="EMBL/GenBank/DDBJ databases">
        <title>Sphingomonas sp. HF-S4 16S ribosomal RNA gene Genome sequencing and assembly.</title>
        <authorList>
            <person name="Lee H."/>
        </authorList>
    </citation>
    <scope>NUCLEOTIDE SEQUENCE [LARGE SCALE GENOMIC DNA]</scope>
    <source>
        <strain evidence="9 10">HF-S4</strain>
    </source>
</reference>
<dbReference type="Proteomes" id="UP001273531">
    <property type="component" value="Unassembled WGS sequence"/>
</dbReference>
<proteinExistence type="inferred from homology"/>
<evidence type="ECO:0000256" key="4">
    <source>
        <dbReference type="ARBA" id="ARBA00022827"/>
    </source>
</evidence>
<dbReference type="Gene3D" id="3.50.50.60">
    <property type="entry name" value="FAD/NAD(P)-binding domain"/>
    <property type="match status" value="2"/>
</dbReference>
<feature type="domain" description="Glucose-methanol-choline oxidoreductase N-terminal" evidence="6">
    <location>
        <begin position="142"/>
        <end position="331"/>
    </location>
</feature>
<comment type="similarity">
    <text evidence="2">Belongs to the GMC oxidoreductase family.</text>
</comment>
<dbReference type="Pfam" id="PF00890">
    <property type="entry name" value="FAD_binding_2"/>
    <property type="match status" value="1"/>
</dbReference>
<dbReference type="SUPFAM" id="SSF54373">
    <property type="entry name" value="FAD-linked reductases, C-terminal domain"/>
    <property type="match status" value="1"/>
</dbReference>
<evidence type="ECO:0000256" key="5">
    <source>
        <dbReference type="ARBA" id="ARBA00023002"/>
    </source>
</evidence>
<dbReference type="Pfam" id="PF05199">
    <property type="entry name" value="GMC_oxred_C"/>
    <property type="match status" value="1"/>
</dbReference>
<name>A0ABU3Y332_9SPHN</name>
<sequence length="568" mass="61386">MTLDTFDPATTTVDVIIVGSGAAGGMAAFSLTQAGLRCLILEAGRDYDPQSEVNMMAPESAAPLRGAATPDKPFGYFDATVGGGWEVDGEPYTMREGSDFRWYRPRMLGGRTNHWGRHAPRWGPYDFKPFSRDGLGVDWPIGYDDVAPFYDRVERMIGVNGGRLELENHPDSPANCLMPPPKPRVPEMLLKATCESMGIPVRAAHTAVLTRDMPHDVAPRSACFNATPCTRGCTIGAFFQTTTSFLPIAKATGRLTVVTDAMVSKVVMAGKDRAAGVEYVDRKTGARHKVEARAVVLAAGTLETTRLLLNSGESPAGLANASGELGRNLTDSTGASFRAFVPALADRPRYNEDGIGGQHVYIPFWLYGEQKRGELDFARGYHFEIGGRFGIPPAATLPRVWGAGLKKAVRAASGATIGMTLRGEMIPNKDTFCEIDQGVKDRFGIPVLRFSFRWSQHELNQVAHGQRIAHAVFKRMNATILSPELPPEKLITAGGEIIHELGTARMGADPRSSVVDSYGQAWDVKNLFLMDGAIFASGAHKNPTLTILALALRASERLAARLKSGALA</sequence>
<dbReference type="InterPro" id="IPR007867">
    <property type="entry name" value="GMC_OxRtase_C"/>
</dbReference>
<evidence type="ECO:0000259" key="8">
    <source>
        <dbReference type="Pfam" id="PF05199"/>
    </source>
</evidence>
<accession>A0ABU3Y332</accession>
<gene>
    <name evidence="9" type="ORF">RZN05_02165</name>
</gene>
<dbReference type="InterPro" id="IPR000172">
    <property type="entry name" value="GMC_OxRdtase_N"/>
</dbReference>
<evidence type="ECO:0000313" key="9">
    <source>
        <dbReference type="EMBL" id="MDV3455774.1"/>
    </source>
</evidence>
<dbReference type="PRINTS" id="PR00420">
    <property type="entry name" value="RNGMNOXGNASE"/>
</dbReference>
<keyword evidence="10" id="KW-1185">Reference proteome</keyword>
<dbReference type="SUPFAM" id="SSF51905">
    <property type="entry name" value="FAD/NAD(P)-binding domain"/>
    <property type="match status" value="1"/>
</dbReference>
<dbReference type="PANTHER" id="PTHR42784">
    <property type="entry name" value="PYRANOSE 2-OXIDASE"/>
    <property type="match status" value="1"/>
</dbReference>
<feature type="domain" description="FAD-dependent oxidoreductase 2 FAD-binding" evidence="7">
    <location>
        <begin position="14"/>
        <end position="44"/>
    </location>
</feature>
<dbReference type="InterPro" id="IPR051473">
    <property type="entry name" value="P2Ox-like"/>
</dbReference>
<dbReference type="InterPro" id="IPR036188">
    <property type="entry name" value="FAD/NAD-bd_sf"/>
</dbReference>